<comment type="caution">
    <text evidence="1">The sequence shown here is derived from an EMBL/GenBank/DDBJ whole genome shotgun (WGS) entry which is preliminary data.</text>
</comment>
<sequence>MDNLCFVIMPFGDLFDELYKKVYAPAIEAMGLEPLRADEIYNNRPIIDDINQSIYHAAIVLADVTGRNPNVNYNWALPMR</sequence>
<protein>
    <submittedName>
        <fullName evidence="1">Uncharacterized protein</fullName>
    </submittedName>
</protein>
<name>A0A1Y4MGX1_9FIRM</name>
<dbReference type="RefSeq" id="WP_087302560.1">
    <property type="nucleotide sequence ID" value="NZ_CAJFJR010000035.1"/>
</dbReference>
<dbReference type="AlphaFoldDB" id="A0A1Y4MGX1"/>
<proteinExistence type="predicted"/>
<dbReference type="Proteomes" id="UP000196386">
    <property type="component" value="Unassembled WGS sequence"/>
</dbReference>
<dbReference type="EMBL" id="NFKP01000023">
    <property type="protein sequence ID" value="OUP68017.1"/>
    <property type="molecule type" value="Genomic_DNA"/>
</dbReference>
<gene>
    <name evidence="1" type="ORF">B5F11_15540</name>
</gene>
<evidence type="ECO:0000313" key="2">
    <source>
        <dbReference type="Proteomes" id="UP000196386"/>
    </source>
</evidence>
<reference evidence="2" key="1">
    <citation type="submission" date="2017-04" db="EMBL/GenBank/DDBJ databases">
        <title>Function of individual gut microbiota members based on whole genome sequencing of pure cultures obtained from chicken caecum.</title>
        <authorList>
            <person name="Medvecky M."/>
            <person name="Cejkova D."/>
            <person name="Polansky O."/>
            <person name="Karasova D."/>
            <person name="Kubasova T."/>
            <person name="Cizek A."/>
            <person name="Rychlik I."/>
        </authorList>
    </citation>
    <scope>NUCLEOTIDE SEQUENCE [LARGE SCALE GENOMIC DNA]</scope>
    <source>
        <strain evidence="2">An175</strain>
    </source>
</reference>
<accession>A0A1Y4MGX1</accession>
<evidence type="ECO:0000313" key="1">
    <source>
        <dbReference type="EMBL" id="OUP68017.1"/>
    </source>
</evidence>
<organism evidence="1 2">
    <name type="scientific">Anaerotruncus colihominis</name>
    <dbReference type="NCBI Taxonomy" id="169435"/>
    <lineage>
        <taxon>Bacteria</taxon>
        <taxon>Bacillati</taxon>
        <taxon>Bacillota</taxon>
        <taxon>Clostridia</taxon>
        <taxon>Eubacteriales</taxon>
        <taxon>Oscillospiraceae</taxon>
        <taxon>Anaerotruncus</taxon>
    </lineage>
</organism>